<dbReference type="SUPFAM" id="SSF51120">
    <property type="entry name" value="beta-Roll"/>
    <property type="match status" value="2"/>
</dbReference>
<dbReference type="InterPro" id="IPR013858">
    <property type="entry name" value="Peptidase_M10B_C"/>
</dbReference>
<keyword evidence="7" id="KW-0378">Hydrolase</keyword>
<dbReference type="EMBL" id="CXWC01000002">
    <property type="protein sequence ID" value="CTQ65840.1"/>
    <property type="molecule type" value="Genomic_DNA"/>
</dbReference>
<comment type="subcellular location">
    <subcellularLocation>
        <location evidence="2">Secreted</location>
    </subcellularLocation>
</comment>
<keyword evidence="8" id="KW-1185">Reference proteome</keyword>
<evidence type="ECO:0000313" key="7">
    <source>
        <dbReference type="EMBL" id="CTQ65840.1"/>
    </source>
</evidence>
<proteinExistence type="predicted"/>
<evidence type="ECO:0000256" key="2">
    <source>
        <dbReference type="ARBA" id="ARBA00004613"/>
    </source>
</evidence>
<evidence type="ECO:0000259" key="6">
    <source>
        <dbReference type="Pfam" id="PF08548"/>
    </source>
</evidence>
<dbReference type="InterPro" id="IPR034033">
    <property type="entry name" value="Serralysin-like"/>
</dbReference>
<dbReference type="InterPro" id="IPR011049">
    <property type="entry name" value="Serralysin-like_metalloprot_C"/>
</dbReference>
<feature type="region of interest" description="Disordered" evidence="5">
    <location>
        <begin position="1"/>
        <end position="27"/>
    </location>
</feature>
<gene>
    <name evidence="7" type="primary">prtC</name>
    <name evidence="7" type="ORF">LA5096_00873</name>
</gene>
<dbReference type="SUPFAM" id="SSF55486">
    <property type="entry name" value="Metalloproteases ('zincins'), catalytic domain"/>
    <property type="match status" value="1"/>
</dbReference>
<dbReference type="Gene3D" id="2.150.10.10">
    <property type="entry name" value="Serralysin-like metalloprotease, C-terminal"/>
    <property type="match status" value="3"/>
</dbReference>
<organism evidence="7 8">
    <name type="scientific">Roseibium album</name>
    <dbReference type="NCBI Taxonomy" id="311410"/>
    <lineage>
        <taxon>Bacteria</taxon>
        <taxon>Pseudomonadati</taxon>
        <taxon>Pseudomonadota</taxon>
        <taxon>Alphaproteobacteria</taxon>
        <taxon>Hyphomicrobiales</taxon>
        <taxon>Stappiaceae</taxon>
        <taxon>Roseibium</taxon>
    </lineage>
</organism>
<dbReference type="PANTHER" id="PTHR38340">
    <property type="entry name" value="S-LAYER PROTEIN"/>
    <property type="match status" value="1"/>
</dbReference>
<dbReference type="PRINTS" id="PR00313">
    <property type="entry name" value="CABNDNGRPT"/>
</dbReference>
<dbReference type="EC" id="3.4.24.40" evidence="7"/>
<keyword evidence="4" id="KW-0677">Repeat</keyword>
<dbReference type="OrthoDB" id="7355596at2"/>
<dbReference type="STRING" id="311410.LA5095_02017"/>
<sequence length="692" mass="74319">MTKPSFDPAFLSVDETMPDPSTSTESHAENLDQASLPFFSLDEIADQLTDGYWLNEGGLRRAFDTSSSNQVSVNIDGLSEEGQSLAQRALTEWSNVADLEFVYVSGAAQITFNDENTNASATSQTSGGMILSSEVNIPLSYLETHGTGVPGFAYFMYLREIGQALGLGHAGNYEDTATYGVDNHYANDSWQSSVMSAFSQTDNTSIDASFAYPVTPMIADILAVQNLYGEPDYIYPDYRIFGANVYGDYNERGFYEISPDATATIFDSGGEDLIRFLGYSGDQRIDLNQEATSDFAGGKGNLVIARGAVIERAYGGNGNDEIIGNSSDNLLVGYDGNDTLIGGEGDDFLSGWNGVDLMFGGPGDDTIMATNEDVFFKDGAPIDLGGPGYDRLIISLESYFETDSLSQFGIEHFWGGGGDDRAIGDDGTVDYILEGRYGNDILTGNAGNDTLLGGDGHDVLTGGAGNDFLRGGIWGYDQLFAQEGDDTVYYASGKVFWDDHKPRDIGGSGFDTLMIENGSKFNTVGLSWYGFEAFEGAEKTDRVYGNDASVNYRMDGGGGDDDLRGSGGNDTLLGGEGTDILFGKDGDDLLDPGPSTSGQQELFGGDGSDTYRISTDSGRTYIEELFEQGSDSLVFESLMPSDIEATIVDGDMLLLSWHDGTGQVTVNDLGQNIERYEFADGSAYSADEFEFS</sequence>
<accession>A0A0M6ZUV5</accession>
<name>A0A0M6ZUV5_9HYPH</name>
<dbReference type="Gene3D" id="3.40.390.10">
    <property type="entry name" value="Collagenase (Catalytic Domain)"/>
    <property type="match status" value="1"/>
</dbReference>
<reference evidence="8" key="1">
    <citation type="submission" date="2015-07" db="EMBL/GenBank/DDBJ databases">
        <authorList>
            <person name="Rodrigo-Torres Lidia"/>
            <person name="Arahal R.David."/>
        </authorList>
    </citation>
    <scope>NUCLEOTIDE SEQUENCE [LARGE SCALE GENOMIC DNA]</scope>
    <source>
        <strain evidence="8">CECT 5096</strain>
    </source>
</reference>
<keyword evidence="3" id="KW-0964">Secreted</keyword>
<dbReference type="Pfam" id="PF00353">
    <property type="entry name" value="HemolysinCabind"/>
    <property type="match status" value="4"/>
</dbReference>
<evidence type="ECO:0000313" key="8">
    <source>
        <dbReference type="Proteomes" id="UP000049983"/>
    </source>
</evidence>
<evidence type="ECO:0000256" key="4">
    <source>
        <dbReference type="ARBA" id="ARBA00022737"/>
    </source>
</evidence>
<evidence type="ECO:0000256" key="1">
    <source>
        <dbReference type="ARBA" id="ARBA00001913"/>
    </source>
</evidence>
<dbReference type="PROSITE" id="PS00330">
    <property type="entry name" value="HEMOLYSIN_CALCIUM"/>
    <property type="match status" value="3"/>
</dbReference>
<protein>
    <submittedName>
        <fullName evidence="7">Serralysin C</fullName>
        <ecNumber evidence="7">3.4.24.40</ecNumber>
    </submittedName>
</protein>
<evidence type="ECO:0000256" key="5">
    <source>
        <dbReference type="SAM" id="MobiDB-lite"/>
    </source>
</evidence>
<feature type="domain" description="Peptidase M10 serralysin C-terminal" evidence="6">
    <location>
        <begin position="250"/>
        <end position="356"/>
    </location>
</feature>
<dbReference type="InterPro" id="IPR018511">
    <property type="entry name" value="Hemolysin-typ_Ca-bd_CS"/>
</dbReference>
<dbReference type="GO" id="GO:0005509">
    <property type="term" value="F:calcium ion binding"/>
    <property type="evidence" value="ECO:0007669"/>
    <property type="project" value="InterPro"/>
</dbReference>
<dbReference type="InterPro" id="IPR001343">
    <property type="entry name" value="Hemolysn_Ca-bd"/>
</dbReference>
<comment type="cofactor">
    <cofactor evidence="1">
        <name>Ca(2+)</name>
        <dbReference type="ChEBI" id="CHEBI:29108"/>
    </cofactor>
</comment>
<dbReference type="CDD" id="cd04277">
    <property type="entry name" value="ZnMc_serralysin_like"/>
    <property type="match status" value="1"/>
</dbReference>
<dbReference type="PANTHER" id="PTHR38340:SF1">
    <property type="entry name" value="S-LAYER PROTEIN"/>
    <property type="match status" value="1"/>
</dbReference>
<dbReference type="Proteomes" id="UP000049983">
    <property type="component" value="Unassembled WGS sequence"/>
</dbReference>
<dbReference type="InterPro" id="IPR024079">
    <property type="entry name" value="MetalloPept_cat_dom_sf"/>
</dbReference>
<dbReference type="Pfam" id="PF08548">
    <property type="entry name" value="Peptidase_M10_C"/>
    <property type="match status" value="1"/>
</dbReference>
<dbReference type="GO" id="GO:0008237">
    <property type="term" value="F:metallopeptidase activity"/>
    <property type="evidence" value="ECO:0007669"/>
    <property type="project" value="InterPro"/>
</dbReference>
<dbReference type="GO" id="GO:0005615">
    <property type="term" value="C:extracellular space"/>
    <property type="evidence" value="ECO:0007669"/>
    <property type="project" value="InterPro"/>
</dbReference>
<evidence type="ECO:0000256" key="3">
    <source>
        <dbReference type="ARBA" id="ARBA00022525"/>
    </source>
</evidence>
<dbReference type="AlphaFoldDB" id="A0A0M6ZUV5"/>
<dbReference type="InterPro" id="IPR050557">
    <property type="entry name" value="RTX_toxin/Mannuronan_C5-epim"/>
</dbReference>